<evidence type="ECO:0000313" key="2">
    <source>
        <dbReference type="EMBL" id="RAP76804.1"/>
    </source>
</evidence>
<name>A0A328U9D0_9BACL</name>
<protein>
    <submittedName>
        <fullName evidence="2">Uncharacterized protein</fullName>
    </submittedName>
</protein>
<dbReference type="OrthoDB" id="2579188at2"/>
<evidence type="ECO:0000313" key="3">
    <source>
        <dbReference type="Proteomes" id="UP000249260"/>
    </source>
</evidence>
<reference evidence="2 3" key="1">
    <citation type="submission" date="2018-06" db="EMBL/GenBank/DDBJ databases">
        <title>Paenibacillus montanisoli sp. nov., isolated from mountain area soil.</title>
        <authorList>
            <person name="Wu M."/>
        </authorList>
    </citation>
    <scope>NUCLEOTIDE SEQUENCE [LARGE SCALE GENOMIC DNA]</scope>
    <source>
        <strain evidence="2 3">RA17</strain>
    </source>
</reference>
<organism evidence="2 3">
    <name type="scientific">Paenibacillus montanisoli</name>
    <dbReference type="NCBI Taxonomy" id="2081970"/>
    <lineage>
        <taxon>Bacteria</taxon>
        <taxon>Bacillati</taxon>
        <taxon>Bacillota</taxon>
        <taxon>Bacilli</taxon>
        <taxon>Bacillales</taxon>
        <taxon>Paenibacillaceae</taxon>
        <taxon>Paenibacillus</taxon>
    </lineage>
</organism>
<keyword evidence="1" id="KW-1133">Transmembrane helix</keyword>
<dbReference type="AlphaFoldDB" id="A0A328U9D0"/>
<feature type="transmembrane region" description="Helical" evidence="1">
    <location>
        <begin position="166"/>
        <end position="187"/>
    </location>
</feature>
<sequence length="212" mass="22495">MPLTRRQRITSQTSNVVFAANEATAIANALDGDPGNTVAVSNPFPFWPSINKYDNDNNNPFNAVSNPVYVWSETPADPGESFGFAVRSNSIPLSLALGNEYLIALAVVSDNAHQVTISAYNAATLGLIATQTNLNFSLADGPLATGTTELSPPFGWQKVRFYTIPANLGVAVGVSLDIFFVISFTAVNYSSNGPDNPAGLAFIADIYQSTLV</sequence>
<keyword evidence="1" id="KW-0812">Transmembrane</keyword>
<dbReference type="Proteomes" id="UP000249260">
    <property type="component" value="Unassembled WGS sequence"/>
</dbReference>
<accession>A0A328U9D0</accession>
<evidence type="ECO:0000256" key="1">
    <source>
        <dbReference type="SAM" id="Phobius"/>
    </source>
</evidence>
<keyword evidence="1" id="KW-0472">Membrane</keyword>
<dbReference type="EMBL" id="QLUW01000002">
    <property type="protein sequence ID" value="RAP76804.1"/>
    <property type="molecule type" value="Genomic_DNA"/>
</dbReference>
<keyword evidence="3" id="KW-1185">Reference proteome</keyword>
<comment type="caution">
    <text evidence="2">The sequence shown here is derived from an EMBL/GenBank/DDBJ whole genome shotgun (WGS) entry which is preliminary data.</text>
</comment>
<gene>
    <name evidence="2" type="ORF">DL346_15820</name>
</gene>
<proteinExistence type="predicted"/>
<dbReference type="RefSeq" id="WP_112883018.1">
    <property type="nucleotide sequence ID" value="NZ_QLUW01000002.1"/>
</dbReference>